<keyword evidence="5" id="KW-1185">Reference proteome</keyword>
<keyword evidence="2" id="KW-0732">Signal</keyword>
<reference evidence="5" key="1">
    <citation type="journal article" date="2019" name="Int. J. Syst. Evol. Microbiol.">
        <title>The Global Catalogue of Microorganisms (GCM) 10K type strain sequencing project: providing services to taxonomists for standard genome sequencing and annotation.</title>
        <authorList>
            <consortium name="The Broad Institute Genomics Platform"/>
            <consortium name="The Broad Institute Genome Sequencing Center for Infectious Disease"/>
            <person name="Wu L."/>
            <person name="Ma J."/>
        </authorList>
    </citation>
    <scope>NUCLEOTIDE SEQUENCE [LARGE SCALE GENOMIC DNA]</scope>
    <source>
        <strain evidence="5">JCM 16545</strain>
    </source>
</reference>
<evidence type="ECO:0000256" key="1">
    <source>
        <dbReference type="SAM" id="MobiDB-lite"/>
    </source>
</evidence>
<sequence>MNTYFCFTYLLALTLSYVLSDTAFAAKESISNKPNYIILLADDISASSLGCYGSENPHTSPNIDKLAKESMRFTNMFVTEAVCGPARAELYTGLQPYRNGVMQNHKATKTGTLSVVHYLEKLGYRVGLTGKTHFSPKSVYPFEIVKGFPKNCNARETPGESWEGVEEFISRDPEQPFCLFICSIHAHSPWDAGDTSLWKLEDLKLPPHMADTPRTRELFREYLAEIRLFDTQVGKTQELLEKNNLNDSTALIVLDENGAGMPGGKWTNYDWGVRSACLIKWPGKPKPITTHAIAQYCDILPTLIEAAGGSPSENLDGKSLLPLLTGQTQKHRDKAFFTYNSGPEGPAFVSRGVTDGRFKMMWNMTPENLFAVRTINGFDFGYVDKMEDRHVRQMYQSWLEQDDAKSRAAVQRFRKQPEFQLYDLSKDPWEMNNLAENPEYTPQLEELKSAISTWMQQQGDNGQASKQRPKSHTSKKKQ</sequence>
<accession>A0ABW5E3F0</accession>
<dbReference type="Gene3D" id="3.40.720.10">
    <property type="entry name" value="Alkaline Phosphatase, subunit A"/>
    <property type="match status" value="1"/>
</dbReference>
<dbReference type="InterPro" id="IPR052701">
    <property type="entry name" value="GAG_Ulvan_Degrading_Sulfatases"/>
</dbReference>
<feature type="chain" id="PRO_5046362002" evidence="2">
    <location>
        <begin position="26"/>
        <end position="478"/>
    </location>
</feature>
<evidence type="ECO:0000313" key="4">
    <source>
        <dbReference type="EMBL" id="MFD2276867.1"/>
    </source>
</evidence>
<comment type="caution">
    <text evidence="4">The sequence shown here is derived from an EMBL/GenBank/DDBJ whole genome shotgun (WGS) entry which is preliminary data.</text>
</comment>
<gene>
    <name evidence="4" type="ORF">ACFSQZ_10330</name>
</gene>
<organism evidence="4 5">
    <name type="scientific">Rubritalea spongiae</name>
    <dbReference type="NCBI Taxonomy" id="430797"/>
    <lineage>
        <taxon>Bacteria</taxon>
        <taxon>Pseudomonadati</taxon>
        <taxon>Verrucomicrobiota</taxon>
        <taxon>Verrucomicrobiia</taxon>
        <taxon>Verrucomicrobiales</taxon>
        <taxon>Rubritaleaceae</taxon>
        <taxon>Rubritalea</taxon>
    </lineage>
</organism>
<feature type="region of interest" description="Disordered" evidence="1">
    <location>
        <begin position="448"/>
        <end position="478"/>
    </location>
</feature>
<evidence type="ECO:0000313" key="5">
    <source>
        <dbReference type="Proteomes" id="UP001597297"/>
    </source>
</evidence>
<dbReference type="RefSeq" id="WP_377094184.1">
    <property type="nucleotide sequence ID" value="NZ_JBHSJM010000001.1"/>
</dbReference>
<feature type="signal peptide" evidence="2">
    <location>
        <begin position="1"/>
        <end position="25"/>
    </location>
</feature>
<feature type="compositionally biased region" description="Basic residues" evidence="1">
    <location>
        <begin position="467"/>
        <end position="478"/>
    </location>
</feature>
<dbReference type="Proteomes" id="UP001597297">
    <property type="component" value="Unassembled WGS sequence"/>
</dbReference>
<protein>
    <submittedName>
        <fullName evidence="4">Sulfatase</fullName>
    </submittedName>
</protein>
<evidence type="ECO:0000259" key="3">
    <source>
        <dbReference type="Pfam" id="PF00884"/>
    </source>
</evidence>
<dbReference type="PANTHER" id="PTHR43751:SF1">
    <property type="entry name" value="SULFATASE ATSG-RELATED"/>
    <property type="match status" value="1"/>
</dbReference>
<dbReference type="InterPro" id="IPR017850">
    <property type="entry name" value="Alkaline_phosphatase_core_sf"/>
</dbReference>
<name>A0ABW5E3F0_9BACT</name>
<dbReference type="Pfam" id="PF00884">
    <property type="entry name" value="Sulfatase"/>
    <property type="match status" value="1"/>
</dbReference>
<dbReference type="SUPFAM" id="SSF53649">
    <property type="entry name" value="Alkaline phosphatase-like"/>
    <property type="match status" value="1"/>
</dbReference>
<proteinExistence type="predicted"/>
<feature type="compositionally biased region" description="Polar residues" evidence="1">
    <location>
        <begin position="450"/>
        <end position="466"/>
    </location>
</feature>
<dbReference type="EMBL" id="JBHUJC010000029">
    <property type="protein sequence ID" value="MFD2276867.1"/>
    <property type="molecule type" value="Genomic_DNA"/>
</dbReference>
<evidence type="ECO:0000256" key="2">
    <source>
        <dbReference type="SAM" id="SignalP"/>
    </source>
</evidence>
<dbReference type="InterPro" id="IPR000917">
    <property type="entry name" value="Sulfatase_N"/>
</dbReference>
<feature type="domain" description="Sulfatase N-terminal" evidence="3">
    <location>
        <begin position="34"/>
        <end position="308"/>
    </location>
</feature>
<dbReference type="PANTHER" id="PTHR43751">
    <property type="entry name" value="SULFATASE"/>
    <property type="match status" value="1"/>
</dbReference>
<dbReference type="CDD" id="cd16027">
    <property type="entry name" value="SGSH"/>
    <property type="match status" value="1"/>
</dbReference>